<dbReference type="GO" id="GO:0005886">
    <property type="term" value="C:plasma membrane"/>
    <property type="evidence" value="ECO:0007669"/>
    <property type="project" value="UniProtKB-SubCell"/>
</dbReference>
<dbReference type="Gene3D" id="3.40.50.300">
    <property type="entry name" value="P-loop containing nucleotide triphosphate hydrolases"/>
    <property type="match status" value="1"/>
</dbReference>
<organism evidence="8 9">
    <name type="scientific">Enterococcus faecium</name>
    <name type="common">Streptococcus faecium</name>
    <dbReference type="NCBI Taxonomy" id="1352"/>
    <lineage>
        <taxon>Bacteria</taxon>
        <taxon>Bacillati</taxon>
        <taxon>Bacillota</taxon>
        <taxon>Bacilli</taxon>
        <taxon>Lactobacillales</taxon>
        <taxon>Enterococcaceae</taxon>
        <taxon>Enterococcus</taxon>
    </lineage>
</organism>
<dbReference type="Pfam" id="PF02534">
    <property type="entry name" value="T4SS-DNA_transf"/>
    <property type="match status" value="1"/>
</dbReference>
<dbReference type="CDD" id="cd01127">
    <property type="entry name" value="TrwB_TraG_TraD_VirD4"/>
    <property type="match status" value="2"/>
</dbReference>
<evidence type="ECO:0000313" key="9">
    <source>
        <dbReference type="Proteomes" id="UP000448762"/>
    </source>
</evidence>
<comment type="subcellular location">
    <subcellularLocation>
        <location evidence="1">Cell membrane</location>
        <topology evidence="1">Multi-pass membrane protein</topology>
    </subcellularLocation>
</comment>
<evidence type="ECO:0000256" key="5">
    <source>
        <dbReference type="ARBA" id="ARBA00022989"/>
    </source>
</evidence>
<comment type="similarity">
    <text evidence="2">Belongs to the VirD4/TraG family.</text>
</comment>
<gene>
    <name evidence="8" type="ORF">DTX73_13615</name>
</gene>
<dbReference type="InterPro" id="IPR051539">
    <property type="entry name" value="T4SS-coupling_protein"/>
</dbReference>
<evidence type="ECO:0000256" key="4">
    <source>
        <dbReference type="ARBA" id="ARBA00022692"/>
    </source>
</evidence>
<protein>
    <submittedName>
        <fullName evidence="8">Type IV secretory protein</fullName>
    </submittedName>
</protein>
<dbReference type="AlphaFoldDB" id="A0A7V7GKK3"/>
<evidence type="ECO:0000256" key="1">
    <source>
        <dbReference type="ARBA" id="ARBA00004651"/>
    </source>
</evidence>
<dbReference type="PANTHER" id="PTHR37937:SF1">
    <property type="entry name" value="CONJUGATIVE TRANSFER: DNA TRANSPORT"/>
    <property type="match status" value="1"/>
</dbReference>
<keyword evidence="3" id="KW-1003">Cell membrane</keyword>
<dbReference type="InterPro" id="IPR027417">
    <property type="entry name" value="P-loop_NTPase"/>
</dbReference>
<proteinExistence type="inferred from homology"/>
<comment type="caution">
    <text evidence="8">The sequence shown here is derived from an EMBL/GenBank/DDBJ whole genome shotgun (WGS) entry which is preliminary data.</text>
</comment>
<evidence type="ECO:0000256" key="2">
    <source>
        <dbReference type="ARBA" id="ARBA00008806"/>
    </source>
</evidence>
<evidence type="ECO:0000256" key="6">
    <source>
        <dbReference type="ARBA" id="ARBA00023136"/>
    </source>
</evidence>
<evidence type="ECO:0000259" key="7">
    <source>
        <dbReference type="Pfam" id="PF12696"/>
    </source>
</evidence>
<keyword evidence="5" id="KW-1133">Transmembrane helix</keyword>
<evidence type="ECO:0000256" key="3">
    <source>
        <dbReference type="ARBA" id="ARBA00022475"/>
    </source>
</evidence>
<feature type="domain" description="TraD/TraG TraM recognition site" evidence="7">
    <location>
        <begin position="604"/>
        <end position="721"/>
    </location>
</feature>
<sequence length="881" mass="101551">MRVRETTKRKNKPFNLEKKKYLSHFYRYAPAGERLPGKHDKRIKQKIMYSGLVYLPLDYLVTRIPEAFSRFEIIQGSLLSRFEIIQGSSQGMNLFQIQKIPQIFHFDSAGFWNPLTPTTSLGTRLVVSTICVVPAVLMGLKMDMWFRPLADGQKGDNRLMTLKEIQQIYPQIPDTKGSFPGYGGIPITHYKKYWYIQTDTVNTCIIGTSRSGKGQIEVLATIDNLSRAEKQSSLVVNDPKNELYVASKDELEARGYDVYAYNLTEPLQSMSDNPLALIVKYWQRGDVDTATQLANTFTNTIYYDANASDNKYFNENAQKAVNALIFALLEQADQTGDYTKLTPNNLVELLSEIGGFNYQDPTNEFKQLNALDEFMNQLPPGNLAKKQYGATKIGSDKAKGNILSTAITGLNPFTLTKIAKMTSQSTIDYKSVGFPKYLDLKLHESLLNQRIGVEFYHDGKKFHEERVKVGYKGFCEINFDCHLDQGDQICLKYNHQGKEYVAWYEFSQKVLKDEKGKIVYRKKRGETHLPEWEKEAILKLDESKSNLLVESIRMHYTDKPMAIFMLTPDYDPSNHIIVSIFLSQLYKELSTQCVKTKGDKCHRRIHFILDEFGNMPPMDNMEGIMTVTAGRNMLWDLFIQSYKQLRAKYGEDNADIIKENCQTHIYIMSSNTDTIEEFSQNVGNKTVEQENSTINALGMNTHINRNVDSDRILPPERIRSLLKGETIVLAPLKREDLKGNKIRPYPIFNSEKTNSPYAYQYLEDFDTLGRTIHDIDIYCTHADLDLKALQIDYDYFLPDEDARDLYHGLHKQLEEKIEENMFYKIVQSLENETAKKLLIQFYEEQATDRLQEYVEKLIKNQEISEMIGKRLLLEAEKAVKE</sequence>
<keyword evidence="4" id="KW-0812">Transmembrane</keyword>
<keyword evidence="6" id="KW-0472">Membrane</keyword>
<dbReference type="EMBL" id="QOVC01000013">
    <property type="protein sequence ID" value="KAA0687302.1"/>
    <property type="molecule type" value="Genomic_DNA"/>
</dbReference>
<dbReference type="SUPFAM" id="SSF52540">
    <property type="entry name" value="P-loop containing nucleoside triphosphate hydrolases"/>
    <property type="match status" value="1"/>
</dbReference>
<dbReference type="Proteomes" id="UP000448762">
    <property type="component" value="Unassembled WGS sequence"/>
</dbReference>
<dbReference type="InterPro" id="IPR003688">
    <property type="entry name" value="TraG/VirD4"/>
</dbReference>
<name>A0A7V7GKK3_ENTFC</name>
<evidence type="ECO:0000313" key="8">
    <source>
        <dbReference type="EMBL" id="KAA0687302.1"/>
    </source>
</evidence>
<reference evidence="8 9" key="1">
    <citation type="submission" date="2018-07" db="EMBL/GenBank/DDBJ databases">
        <title>High quality draft genome sequencing of Enterococcus faecium exhibiting probiotic potential isolated from mucus of freshwater fish.</title>
        <authorList>
            <person name="El-Jeni R."/>
            <person name="Ghedira K."/>
            <person name="Abdelhak S."/>
            <person name="El-Bour M."/>
            <person name="Bouhaouala-Zahar B."/>
        </authorList>
    </citation>
    <scope>NUCLEOTIDE SEQUENCE [LARGE SCALE GENOMIC DNA]</scope>
    <source>
        <strain evidence="8 9">R.A73</strain>
    </source>
</reference>
<dbReference type="Pfam" id="PF12696">
    <property type="entry name" value="TraG-D_C"/>
    <property type="match status" value="1"/>
</dbReference>
<accession>A0A7V7GKK3</accession>
<dbReference type="InterPro" id="IPR032689">
    <property type="entry name" value="TraG-D_C"/>
</dbReference>
<dbReference type="PANTHER" id="PTHR37937">
    <property type="entry name" value="CONJUGATIVE TRANSFER: DNA TRANSPORT"/>
    <property type="match status" value="1"/>
</dbReference>
<dbReference type="NCBIfam" id="NF045973">
    <property type="entry name" value="conju_CD1115"/>
    <property type="match status" value="1"/>
</dbReference>
<dbReference type="RefSeq" id="WP_149558423.1">
    <property type="nucleotide sequence ID" value="NZ_QOVC01000013.1"/>
</dbReference>